<keyword evidence="1" id="KW-1133">Transmembrane helix</keyword>
<feature type="transmembrane region" description="Helical" evidence="1">
    <location>
        <begin position="18"/>
        <end position="41"/>
    </location>
</feature>
<organism evidence="2 3">
    <name type="scientific">Fluviispira sanaruensis</name>
    <dbReference type="NCBI Taxonomy" id="2493639"/>
    <lineage>
        <taxon>Bacteria</taxon>
        <taxon>Pseudomonadati</taxon>
        <taxon>Bdellovibrionota</taxon>
        <taxon>Oligoflexia</taxon>
        <taxon>Silvanigrellales</taxon>
        <taxon>Silvanigrellaceae</taxon>
        <taxon>Fluviispira</taxon>
    </lineage>
</organism>
<name>A0A4P2VGX8_FLUSA</name>
<dbReference type="Proteomes" id="UP000291236">
    <property type="component" value="Chromosome"/>
</dbReference>
<keyword evidence="1" id="KW-0472">Membrane</keyword>
<evidence type="ECO:0000256" key="1">
    <source>
        <dbReference type="SAM" id="Phobius"/>
    </source>
</evidence>
<dbReference type="AlphaFoldDB" id="A0A4P2VGX8"/>
<sequence length="51" mass="5326">MIVTCVAPLSAGFLADRWGAFSALILFSGIGLIFAGIVLFLNKNAIKAQSV</sequence>
<proteinExistence type="predicted"/>
<dbReference type="KEGG" id="sbf:JCM31447_03160"/>
<dbReference type="RefSeq" id="WP_172603715.1">
    <property type="nucleotide sequence ID" value="NZ_AP019368.1"/>
</dbReference>
<accession>A0A4P2VGX8</accession>
<keyword evidence="1" id="KW-0812">Transmembrane</keyword>
<evidence type="ECO:0000313" key="2">
    <source>
        <dbReference type="EMBL" id="BBH51891.1"/>
    </source>
</evidence>
<keyword evidence="3" id="KW-1185">Reference proteome</keyword>
<dbReference type="EMBL" id="AP019368">
    <property type="protein sequence ID" value="BBH51891.1"/>
    <property type="molecule type" value="Genomic_DNA"/>
</dbReference>
<gene>
    <name evidence="2" type="ORF">JCM31447_03160</name>
</gene>
<reference evidence="2 3" key="1">
    <citation type="submission" date="2018-12" db="EMBL/GenBank/DDBJ databases">
        <title>Rubrispira sanarue gen. nov., sp., nov., a member of the order Silvanigrellales, isolated from a brackish lake in Hamamatsu Japan.</title>
        <authorList>
            <person name="Maejima Y."/>
            <person name="Iino T."/>
            <person name="Muraguchi Y."/>
            <person name="Fukuda K."/>
            <person name="Nojiri H."/>
            <person name="Ohkuma M."/>
            <person name="Moriuchi R."/>
            <person name="Dohra H."/>
            <person name="Kimbara K."/>
            <person name="Shintani M."/>
        </authorList>
    </citation>
    <scope>NUCLEOTIDE SEQUENCE [LARGE SCALE GENOMIC DNA]</scope>
    <source>
        <strain evidence="2 3">RF1110005</strain>
    </source>
</reference>
<evidence type="ECO:0000313" key="3">
    <source>
        <dbReference type="Proteomes" id="UP000291236"/>
    </source>
</evidence>
<protein>
    <submittedName>
        <fullName evidence="2">Uncharacterized protein</fullName>
    </submittedName>
</protein>